<dbReference type="GO" id="GO:0005737">
    <property type="term" value="C:cytoplasm"/>
    <property type="evidence" value="ECO:0007669"/>
    <property type="project" value="TreeGrafter"/>
</dbReference>
<sequence length="638" mass="69468">MCRSPGPRRRARFGCVGICEGGRASPGRTKGREVVVVSAMTAAAVVILRKGLDVRAGFARAFGKRDDYLRLQAMLRNVEFYIRQVSEYVHQFLQLLSAMNLMVGLQPSPYPEIESKWARFCISSVVDVFREQVAVTESSSRLTYDQLGGRSDGVAAWLRRRGMAAETLVGVLTPRSCQTTVAFLGILEANLAYVPLDVNLPGARIGAILSAVAGRKLCGSATLSATVNRTTRTAAVTTAINRPSATSLVYVTFTSGSTARPKGVMVEHRSIVRLATKTNVISATQAAVPIAHIANPGFNASTLRNWFGTLFTMSTGRRNTTIGTLVPRARRRELCNGVPIGRVVNNSGAYIMDRRQQLGPLGAMEELVVTGDGLARGYTDPALDRDRSVQVQINGKFVRAYRTGDRARYRPKDGQIEFFGRMDQQIKVRGHRIEPAEAERAMLRHETVRDAAAIVRVQEGQEPEMVGFVAAPADGSAEQDRLRDEAAEQLGGWEEKLAARAETEIGSQLRTQWPRQYLKAKSCRRAVVCEEFAAVLGVEIGIMDNFFDQGGHSLMATKLAARLSSRLDTRISAKAVFDQPVLGDLATTIRRSSTPHSPIDGTAYSGPVEQGLQVVRKHAAGERTAKTAILSAQKRGPG</sequence>
<dbReference type="Gene3D" id="1.10.1200.10">
    <property type="entry name" value="ACP-like"/>
    <property type="match status" value="1"/>
</dbReference>
<gene>
    <name evidence="5" type="ORF">MAPG_01990</name>
</gene>
<dbReference type="eggNOG" id="KOG1178">
    <property type="taxonomic scope" value="Eukaryota"/>
</dbReference>
<reference evidence="5" key="3">
    <citation type="submission" date="2011-03" db="EMBL/GenBank/DDBJ databases">
        <title>Annotation of Magnaporthe poae ATCC 64411.</title>
        <authorList>
            <person name="Ma L.-J."/>
            <person name="Dead R."/>
            <person name="Young S.K."/>
            <person name="Zeng Q."/>
            <person name="Gargeya S."/>
            <person name="Fitzgerald M."/>
            <person name="Haas B."/>
            <person name="Abouelleil A."/>
            <person name="Alvarado L."/>
            <person name="Arachchi H.M."/>
            <person name="Berlin A."/>
            <person name="Brown A."/>
            <person name="Chapman S.B."/>
            <person name="Chen Z."/>
            <person name="Dunbar C."/>
            <person name="Freedman E."/>
            <person name="Gearin G."/>
            <person name="Gellesch M."/>
            <person name="Goldberg J."/>
            <person name="Griggs A."/>
            <person name="Gujja S."/>
            <person name="Heiman D."/>
            <person name="Howarth C."/>
            <person name="Larson L."/>
            <person name="Lui A."/>
            <person name="MacDonald P.J.P."/>
            <person name="Mehta T."/>
            <person name="Montmayeur A."/>
            <person name="Murphy C."/>
            <person name="Neiman D."/>
            <person name="Pearson M."/>
            <person name="Priest M."/>
            <person name="Roberts A."/>
            <person name="Saif S."/>
            <person name="Shea T."/>
            <person name="Shenoy N."/>
            <person name="Sisk P."/>
            <person name="Stolte C."/>
            <person name="Sykes S."/>
            <person name="Yandava C."/>
            <person name="Wortman J."/>
            <person name="Nusbaum C."/>
            <person name="Birren B."/>
        </authorList>
    </citation>
    <scope>NUCLEOTIDE SEQUENCE</scope>
    <source>
        <strain evidence="5">ATCC 64411</strain>
    </source>
</reference>
<dbReference type="STRING" id="644358.A0A0C4DQ52"/>
<evidence type="ECO:0000259" key="4">
    <source>
        <dbReference type="PROSITE" id="PS50075"/>
    </source>
</evidence>
<dbReference type="InterPro" id="IPR020806">
    <property type="entry name" value="PKS_PP-bd"/>
</dbReference>
<organism evidence="6 7">
    <name type="scientific">Magnaporthiopsis poae (strain ATCC 64411 / 73-15)</name>
    <name type="common">Kentucky bluegrass fungus</name>
    <name type="synonym">Magnaporthe poae</name>
    <dbReference type="NCBI Taxonomy" id="644358"/>
    <lineage>
        <taxon>Eukaryota</taxon>
        <taxon>Fungi</taxon>
        <taxon>Dikarya</taxon>
        <taxon>Ascomycota</taxon>
        <taxon>Pezizomycotina</taxon>
        <taxon>Sordariomycetes</taxon>
        <taxon>Sordariomycetidae</taxon>
        <taxon>Magnaporthales</taxon>
        <taxon>Magnaporthaceae</taxon>
        <taxon>Magnaporthiopsis</taxon>
    </lineage>
</organism>
<accession>A0A0C4DQ52</accession>
<evidence type="ECO:0000313" key="7">
    <source>
        <dbReference type="Proteomes" id="UP000011715"/>
    </source>
</evidence>
<dbReference type="OrthoDB" id="4927751at2759"/>
<dbReference type="Gene3D" id="3.40.50.12780">
    <property type="entry name" value="N-terminal domain of ligase-like"/>
    <property type="match status" value="1"/>
</dbReference>
<dbReference type="GO" id="GO:0044550">
    <property type="term" value="P:secondary metabolite biosynthetic process"/>
    <property type="evidence" value="ECO:0007669"/>
    <property type="project" value="TreeGrafter"/>
</dbReference>
<dbReference type="EMBL" id="GL876967">
    <property type="protein sequence ID" value="KLU82923.1"/>
    <property type="molecule type" value="Genomic_DNA"/>
</dbReference>
<dbReference type="Gene3D" id="3.40.50.980">
    <property type="match status" value="2"/>
</dbReference>
<evidence type="ECO:0000313" key="6">
    <source>
        <dbReference type="EnsemblFungi" id="MAPG_01990T0"/>
    </source>
</evidence>
<keyword evidence="1" id="KW-0596">Phosphopantetheine</keyword>
<evidence type="ECO:0000256" key="1">
    <source>
        <dbReference type="ARBA" id="ARBA00022450"/>
    </source>
</evidence>
<dbReference type="Proteomes" id="UP000011715">
    <property type="component" value="Unassembled WGS sequence"/>
</dbReference>
<dbReference type="Gene3D" id="3.30.300.30">
    <property type="match status" value="1"/>
</dbReference>
<dbReference type="SMART" id="SM00823">
    <property type="entry name" value="PKS_PP"/>
    <property type="match status" value="1"/>
</dbReference>
<dbReference type="InterPro" id="IPR045851">
    <property type="entry name" value="AMP-bd_C_sf"/>
</dbReference>
<keyword evidence="2" id="KW-0597">Phosphoprotein</keyword>
<keyword evidence="7" id="KW-1185">Reference proteome</keyword>
<dbReference type="Pfam" id="PF00550">
    <property type="entry name" value="PP-binding"/>
    <property type="match status" value="1"/>
</dbReference>
<evidence type="ECO:0000256" key="3">
    <source>
        <dbReference type="ARBA" id="ARBA00022598"/>
    </source>
</evidence>
<dbReference type="Pfam" id="PF00501">
    <property type="entry name" value="AMP-binding"/>
    <property type="match status" value="1"/>
</dbReference>
<dbReference type="GO" id="GO:0043041">
    <property type="term" value="P:amino acid activation for nonribosomal peptide biosynthetic process"/>
    <property type="evidence" value="ECO:0007669"/>
    <property type="project" value="TreeGrafter"/>
</dbReference>
<dbReference type="InterPro" id="IPR042099">
    <property type="entry name" value="ANL_N_sf"/>
</dbReference>
<dbReference type="GO" id="GO:0016874">
    <property type="term" value="F:ligase activity"/>
    <property type="evidence" value="ECO:0007669"/>
    <property type="project" value="UniProtKB-KW"/>
</dbReference>
<dbReference type="EMBL" id="ADBL01000500">
    <property type="status" value="NOT_ANNOTATED_CDS"/>
    <property type="molecule type" value="Genomic_DNA"/>
</dbReference>
<evidence type="ECO:0000256" key="2">
    <source>
        <dbReference type="ARBA" id="ARBA00022553"/>
    </source>
</evidence>
<reference evidence="6" key="5">
    <citation type="submission" date="2015-06" db="UniProtKB">
        <authorList>
            <consortium name="EnsemblFungi"/>
        </authorList>
    </citation>
    <scope>IDENTIFICATION</scope>
    <source>
        <strain evidence="6">ATCC 64411</strain>
    </source>
</reference>
<evidence type="ECO:0000313" key="5">
    <source>
        <dbReference type="EMBL" id="KLU82923.1"/>
    </source>
</evidence>
<reference evidence="6" key="4">
    <citation type="journal article" date="2015" name="G3 (Bethesda)">
        <title>Genome sequences of three phytopathogenic species of the Magnaporthaceae family of fungi.</title>
        <authorList>
            <person name="Okagaki L.H."/>
            <person name="Nunes C.C."/>
            <person name="Sailsbery J."/>
            <person name="Clay B."/>
            <person name="Brown D."/>
            <person name="John T."/>
            <person name="Oh Y."/>
            <person name="Young N."/>
            <person name="Fitzgerald M."/>
            <person name="Haas B.J."/>
            <person name="Zeng Q."/>
            <person name="Young S."/>
            <person name="Adiconis X."/>
            <person name="Fan L."/>
            <person name="Levin J.Z."/>
            <person name="Mitchell T.K."/>
            <person name="Okubara P.A."/>
            <person name="Farman M.L."/>
            <person name="Kohn L.M."/>
            <person name="Birren B."/>
            <person name="Ma L.-J."/>
            <person name="Dean R.A."/>
        </authorList>
    </citation>
    <scope>NUCLEOTIDE SEQUENCE</scope>
    <source>
        <strain evidence="6">ATCC 64411 / 73-15</strain>
    </source>
</reference>
<proteinExistence type="predicted"/>
<dbReference type="InterPro" id="IPR009081">
    <property type="entry name" value="PP-bd_ACP"/>
</dbReference>
<dbReference type="SUPFAM" id="SSF47336">
    <property type="entry name" value="ACP-like"/>
    <property type="match status" value="1"/>
</dbReference>
<keyword evidence="3" id="KW-0436">Ligase</keyword>
<dbReference type="InterPro" id="IPR036736">
    <property type="entry name" value="ACP-like_sf"/>
</dbReference>
<dbReference type="PROSITE" id="PS50075">
    <property type="entry name" value="CARRIER"/>
    <property type="match status" value="1"/>
</dbReference>
<feature type="domain" description="Carrier" evidence="4">
    <location>
        <begin position="519"/>
        <end position="593"/>
    </location>
</feature>
<dbReference type="AlphaFoldDB" id="A0A0C4DQ52"/>
<dbReference type="EnsemblFungi" id="MAPG_01990T0">
    <property type="protein sequence ID" value="MAPG_01990T0"/>
    <property type="gene ID" value="MAPG_01990"/>
</dbReference>
<dbReference type="PANTHER" id="PTHR45527">
    <property type="entry name" value="NONRIBOSOMAL PEPTIDE SYNTHETASE"/>
    <property type="match status" value="1"/>
</dbReference>
<reference evidence="7" key="2">
    <citation type="submission" date="2010-05" db="EMBL/GenBank/DDBJ databases">
        <title>The genome sequence of Magnaporthe poae strain ATCC 64411.</title>
        <authorList>
            <person name="Ma L.-J."/>
            <person name="Dead R."/>
            <person name="Young S."/>
            <person name="Zeng Q."/>
            <person name="Koehrsen M."/>
            <person name="Alvarado L."/>
            <person name="Berlin A."/>
            <person name="Chapman S.B."/>
            <person name="Chen Z."/>
            <person name="Freedman E."/>
            <person name="Gellesch M."/>
            <person name="Goldberg J."/>
            <person name="Griggs A."/>
            <person name="Gujja S."/>
            <person name="Heilman E.R."/>
            <person name="Heiman D."/>
            <person name="Hepburn T."/>
            <person name="Howarth C."/>
            <person name="Jen D."/>
            <person name="Larson L."/>
            <person name="Mehta T."/>
            <person name="Neiman D."/>
            <person name="Pearson M."/>
            <person name="Roberts A."/>
            <person name="Saif S."/>
            <person name="Shea T."/>
            <person name="Shenoy N."/>
            <person name="Sisk P."/>
            <person name="Stolte C."/>
            <person name="Sykes S."/>
            <person name="Walk T."/>
            <person name="White J."/>
            <person name="Yandava C."/>
            <person name="Haas B."/>
            <person name="Nusbaum C."/>
            <person name="Birren B."/>
        </authorList>
    </citation>
    <scope>NUCLEOTIDE SEQUENCE [LARGE SCALE GENOMIC DNA]</scope>
    <source>
        <strain evidence="7">ATCC 64411 / 73-15</strain>
    </source>
</reference>
<name>A0A0C4DQ52_MAGP6</name>
<dbReference type="VEuPathDB" id="FungiDB:MAPG_01990"/>
<protein>
    <recommendedName>
        <fullName evidence="4">Carrier domain-containing protein</fullName>
    </recommendedName>
</protein>
<reference evidence="5" key="1">
    <citation type="submission" date="2010-05" db="EMBL/GenBank/DDBJ databases">
        <title>The Genome Sequence of Magnaporthe poae strain ATCC 64411.</title>
        <authorList>
            <consortium name="The Broad Institute Genome Sequencing Platform"/>
            <consortium name="Broad Institute Genome Sequencing Center for Infectious Disease"/>
            <person name="Ma L.-J."/>
            <person name="Dead R."/>
            <person name="Young S."/>
            <person name="Zeng Q."/>
            <person name="Koehrsen M."/>
            <person name="Alvarado L."/>
            <person name="Berlin A."/>
            <person name="Chapman S.B."/>
            <person name="Chen Z."/>
            <person name="Freedman E."/>
            <person name="Gellesch M."/>
            <person name="Goldberg J."/>
            <person name="Griggs A."/>
            <person name="Gujja S."/>
            <person name="Heilman E.R."/>
            <person name="Heiman D."/>
            <person name="Hepburn T."/>
            <person name="Howarth C."/>
            <person name="Jen D."/>
            <person name="Larson L."/>
            <person name="Mehta T."/>
            <person name="Neiman D."/>
            <person name="Pearson M."/>
            <person name="Roberts A."/>
            <person name="Saif S."/>
            <person name="Shea T."/>
            <person name="Shenoy N."/>
            <person name="Sisk P."/>
            <person name="Stolte C."/>
            <person name="Sykes S."/>
            <person name="Walk T."/>
            <person name="White J."/>
            <person name="Yandava C."/>
            <person name="Haas B."/>
            <person name="Nusbaum C."/>
            <person name="Birren B."/>
        </authorList>
    </citation>
    <scope>NUCLEOTIDE SEQUENCE</scope>
    <source>
        <strain evidence="5">ATCC 64411</strain>
    </source>
</reference>
<dbReference type="SUPFAM" id="SSF56801">
    <property type="entry name" value="Acetyl-CoA synthetase-like"/>
    <property type="match status" value="1"/>
</dbReference>
<dbReference type="PANTHER" id="PTHR45527:SF1">
    <property type="entry name" value="FATTY ACID SYNTHASE"/>
    <property type="match status" value="1"/>
</dbReference>
<dbReference type="GO" id="GO:0031177">
    <property type="term" value="F:phosphopantetheine binding"/>
    <property type="evidence" value="ECO:0007669"/>
    <property type="project" value="InterPro"/>
</dbReference>
<dbReference type="InterPro" id="IPR000873">
    <property type="entry name" value="AMP-dep_synth/lig_dom"/>
</dbReference>